<evidence type="ECO:0000256" key="1">
    <source>
        <dbReference type="ARBA" id="ARBA00004496"/>
    </source>
</evidence>
<feature type="domain" description="Ribosomal RNA small subunit methyltransferase E methyltransferase" evidence="11">
    <location>
        <begin position="78"/>
        <end position="239"/>
    </location>
</feature>
<sequence>MNLILFNTDEIDNSGRIKLTERDPRTVHMKKILKADIGFSFEAGIINGKQGRATVSAIKDGELTLNFIPESDPVGLHPITLLLGLSRPPTVKKVLKEATALGVSRFILFGTENGEKSYKNSNALKPDKILDVLIEGVQQAVCTQIPEVSIEHSLRCAIEALAAPQGTLMQALDNYEAVMSLSEYWRNAAPGAPHTILAVGSERGWTDRERVRLRNSGFTLCSLGPRVLRTETASIAGTALCLSGMGII</sequence>
<dbReference type="EC" id="2.1.1.193" evidence="10"/>
<dbReference type="InterPro" id="IPR029026">
    <property type="entry name" value="tRNA_m1G_MTases_N"/>
</dbReference>
<dbReference type="GO" id="GO:0005737">
    <property type="term" value="C:cytoplasm"/>
    <property type="evidence" value="ECO:0007669"/>
    <property type="project" value="UniProtKB-SubCell"/>
</dbReference>
<comment type="subcellular location">
    <subcellularLocation>
        <location evidence="1 10">Cytoplasm</location>
    </subcellularLocation>
</comment>
<dbReference type="SUPFAM" id="SSF75217">
    <property type="entry name" value="alpha/beta knot"/>
    <property type="match status" value="1"/>
</dbReference>
<dbReference type="PANTHER" id="PTHR30027">
    <property type="entry name" value="RIBOSOMAL RNA SMALL SUBUNIT METHYLTRANSFERASE E"/>
    <property type="match status" value="1"/>
</dbReference>
<gene>
    <name evidence="12" type="ORF">PQJ61_06110</name>
</gene>
<protein>
    <recommendedName>
        <fullName evidence="10">Ribosomal RNA small subunit methyltransferase E</fullName>
        <ecNumber evidence="10">2.1.1.193</ecNumber>
    </recommendedName>
</protein>
<dbReference type="InterPro" id="IPR006700">
    <property type="entry name" value="RsmE"/>
</dbReference>
<dbReference type="InterPro" id="IPR029028">
    <property type="entry name" value="Alpha/beta_knot_MTases"/>
</dbReference>
<dbReference type="AlphaFoldDB" id="A0AAJ1IBP7"/>
<comment type="similarity">
    <text evidence="2 10">Belongs to the RNA methyltransferase RsmE family.</text>
</comment>
<evidence type="ECO:0000313" key="12">
    <source>
        <dbReference type="EMBL" id="MDC7226318.1"/>
    </source>
</evidence>
<dbReference type="NCBIfam" id="TIGR00046">
    <property type="entry name" value="RsmE family RNA methyltransferase"/>
    <property type="match status" value="1"/>
</dbReference>
<evidence type="ECO:0000259" key="11">
    <source>
        <dbReference type="Pfam" id="PF04452"/>
    </source>
</evidence>
<comment type="caution">
    <text evidence="12">The sequence shown here is derived from an EMBL/GenBank/DDBJ whole genome shotgun (WGS) entry which is preliminary data.</text>
</comment>
<proteinExistence type="inferred from homology"/>
<dbReference type="GO" id="GO:0070042">
    <property type="term" value="F:rRNA (uridine-N3-)-methyltransferase activity"/>
    <property type="evidence" value="ECO:0007669"/>
    <property type="project" value="TreeGrafter"/>
</dbReference>
<name>A0AAJ1IBP7_9SPIO</name>
<reference evidence="12 13" key="1">
    <citation type="submission" date="2022-12" db="EMBL/GenBank/DDBJ databases">
        <title>Metagenome assembled genome from gulf of manar.</title>
        <authorList>
            <person name="Kohli P."/>
            <person name="Pk S."/>
            <person name="Venkata Ramana C."/>
            <person name="Sasikala C."/>
        </authorList>
    </citation>
    <scope>NUCLEOTIDE SEQUENCE [LARGE SCALE GENOMIC DNA]</scope>
    <source>
        <strain evidence="12">JB008</strain>
    </source>
</reference>
<dbReference type="Pfam" id="PF04452">
    <property type="entry name" value="Methyltrans_RNA"/>
    <property type="match status" value="1"/>
</dbReference>
<dbReference type="Gene3D" id="3.40.1280.10">
    <property type="match status" value="1"/>
</dbReference>
<dbReference type="PIRSF" id="PIRSF015601">
    <property type="entry name" value="MTase_slr0722"/>
    <property type="match status" value="1"/>
</dbReference>
<keyword evidence="6 10" id="KW-0808">Transferase</keyword>
<dbReference type="Proteomes" id="UP001221217">
    <property type="component" value="Unassembled WGS sequence"/>
</dbReference>
<keyword evidence="4 10" id="KW-0698">rRNA processing</keyword>
<accession>A0AAJ1IBP7</accession>
<evidence type="ECO:0000256" key="9">
    <source>
        <dbReference type="ARBA" id="ARBA00047944"/>
    </source>
</evidence>
<keyword evidence="7 10" id="KW-0949">S-adenosyl-L-methionine</keyword>
<dbReference type="PANTHER" id="PTHR30027:SF3">
    <property type="entry name" value="16S RRNA (URACIL(1498)-N(3))-METHYLTRANSFERASE"/>
    <property type="match status" value="1"/>
</dbReference>
<evidence type="ECO:0000256" key="6">
    <source>
        <dbReference type="ARBA" id="ARBA00022679"/>
    </source>
</evidence>
<evidence type="ECO:0000256" key="10">
    <source>
        <dbReference type="PIRNR" id="PIRNR015601"/>
    </source>
</evidence>
<evidence type="ECO:0000256" key="2">
    <source>
        <dbReference type="ARBA" id="ARBA00005528"/>
    </source>
</evidence>
<dbReference type="GO" id="GO:0070475">
    <property type="term" value="P:rRNA base methylation"/>
    <property type="evidence" value="ECO:0007669"/>
    <property type="project" value="TreeGrafter"/>
</dbReference>
<dbReference type="CDD" id="cd18084">
    <property type="entry name" value="RsmE-like"/>
    <property type="match status" value="1"/>
</dbReference>
<organism evidence="12 13">
    <name type="scientific">Candidatus Thalassospirochaeta sargassi</name>
    <dbReference type="NCBI Taxonomy" id="3119039"/>
    <lineage>
        <taxon>Bacteria</taxon>
        <taxon>Pseudomonadati</taxon>
        <taxon>Spirochaetota</taxon>
        <taxon>Spirochaetia</taxon>
        <taxon>Spirochaetales</taxon>
        <taxon>Spirochaetaceae</taxon>
        <taxon>Candidatus Thalassospirochaeta</taxon>
    </lineage>
</organism>
<evidence type="ECO:0000256" key="4">
    <source>
        <dbReference type="ARBA" id="ARBA00022552"/>
    </source>
</evidence>
<dbReference type="InterPro" id="IPR046886">
    <property type="entry name" value="RsmE_MTase_dom"/>
</dbReference>
<evidence type="ECO:0000256" key="7">
    <source>
        <dbReference type="ARBA" id="ARBA00022691"/>
    </source>
</evidence>
<evidence type="ECO:0000256" key="3">
    <source>
        <dbReference type="ARBA" id="ARBA00022490"/>
    </source>
</evidence>
<evidence type="ECO:0000256" key="5">
    <source>
        <dbReference type="ARBA" id="ARBA00022603"/>
    </source>
</evidence>
<evidence type="ECO:0000256" key="8">
    <source>
        <dbReference type="ARBA" id="ARBA00025699"/>
    </source>
</evidence>
<evidence type="ECO:0000313" key="13">
    <source>
        <dbReference type="Proteomes" id="UP001221217"/>
    </source>
</evidence>
<dbReference type="EMBL" id="JAQQAL010000011">
    <property type="protein sequence ID" value="MDC7226318.1"/>
    <property type="molecule type" value="Genomic_DNA"/>
</dbReference>
<keyword evidence="3 10" id="KW-0963">Cytoplasm</keyword>
<comment type="function">
    <text evidence="8 10">Specifically methylates the N3 position of the uracil ring of uridine 1498 (m3U1498) in 16S rRNA. Acts on the fully assembled 30S ribosomal subunit.</text>
</comment>
<keyword evidence="5 10" id="KW-0489">Methyltransferase</keyword>
<comment type="catalytic activity">
    <reaction evidence="9 10">
        <text>uridine(1498) in 16S rRNA + S-adenosyl-L-methionine = N(3)-methyluridine(1498) in 16S rRNA + S-adenosyl-L-homocysteine + H(+)</text>
        <dbReference type="Rhea" id="RHEA:42920"/>
        <dbReference type="Rhea" id="RHEA-COMP:10283"/>
        <dbReference type="Rhea" id="RHEA-COMP:10284"/>
        <dbReference type="ChEBI" id="CHEBI:15378"/>
        <dbReference type="ChEBI" id="CHEBI:57856"/>
        <dbReference type="ChEBI" id="CHEBI:59789"/>
        <dbReference type="ChEBI" id="CHEBI:65315"/>
        <dbReference type="ChEBI" id="CHEBI:74502"/>
        <dbReference type="EC" id="2.1.1.193"/>
    </reaction>
</comment>